<evidence type="ECO:0000259" key="2">
    <source>
        <dbReference type="PROSITE" id="PS50995"/>
    </source>
</evidence>
<sequence>MSTRMYRWGVTEQTDPVAEIADALARLRVAGRPGGPPWAGRGPWDLGPRGGPHHGHEHHPHPPHGGPLGRGIARLRLLEALARAGAPQSVGALAEALGVDQPRASRLVQAAVQMGLARREADPADARRTLVALTDEGRVIVDRSRGARAGAVEQALDGFTPAERAQLAALLTRLADAWPR</sequence>
<dbReference type="PANTHER" id="PTHR39515:SF2">
    <property type="entry name" value="HTH-TYPE TRANSCRIPTIONAL REGULATOR RV0880"/>
    <property type="match status" value="1"/>
</dbReference>
<dbReference type="GO" id="GO:0003700">
    <property type="term" value="F:DNA-binding transcription factor activity"/>
    <property type="evidence" value="ECO:0007669"/>
    <property type="project" value="InterPro"/>
</dbReference>
<keyword evidence="4" id="KW-1185">Reference proteome</keyword>
<reference evidence="3 4" key="1">
    <citation type="submission" date="2019-03" db="EMBL/GenBank/DDBJ databases">
        <title>Diversity of the mouse oral microbiome.</title>
        <authorList>
            <person name="Joseph S."/>
            <person name="Aduse-Opoku J."/>
            <person name="Curtis M."/>
            <person name="Wade W."/>
            <person name="Hashim A."/>
        </authorList>
    </citation>
    <scope>NUCLEOTIDE SEQUENCE [LARGE SCALE GENOMIC DNA]</scope>
    <source>
        <strain evidence="3 4">P1012</strain>
    </source>
</reference>
<dbReference type="OrthoDB" id="7774677at2"/>
<dbReference type="Pfam" id="PF12802">
    <property type="entry name" value="MarR_2"/>
    <property type="match status" value="1"/>
</dbReference>
<evidence type="ECO:0000313" key="4">
    <source>
        <dbReference type="Proteomes" id="UP000298358"/>
    </source>
</evidence>
<gene>
    <name evidence="3" type="ORF">E4U02_06235</name>
</gene>
<dbReference type="Gene3D" id="1.10.10.10">
    <property type="entry name" value="Winged helix-like DNA-binding domain superfamily/Winged helix DNA-binding domain"/>
    <property type="match status" value="1"/>
</dbReference>
<protein>
    <submittedName>
        <fullName evidence="3">MarR family transcriptional regulator</fullName>
    </submittedName>
</protein>
<dbReference type="PROSITE" id="PS50995">
    <property type="entry name" value="HTH_MARR_2"/>
    <property type="match status" value="1"/>
</dbReference>
<proteinExistence type="predicted"/>
<dbReference type="Proteomes" id="UP000298358">
    <property type="component" value="Unassembled WGS sequence"/>
</dbReference>
<comment type="caution">
    <text evidence="3">The sequence shown here is derived from an EMBL/GenBank/DDBJ whole genome shotgun (WGS) entry which is preliminary data.</text>
</comment>
<dbReference type="CDD" id="cd00090">
    <property type="entry name" value="HTH_ARSR"/>
    <property type="match status" value="1"/>
</dbReference>
<feature type="domain" description="HTH marR-type" evidence="2">
    <location>
        <begin position="17"/>
        <end position="176"/>
    </location>
</feature>
<feature type="region of interest" description="Disordered" evidence="1">
    <location>
        <begin position="33"/>
        <end position="68"/>
    </location>
</feature>
<accession>A0A4Y9FWR6</accession>
<dbReference type="InterPro" id="IPR011991">
    <property type="entry name" value="ArsR-like_HTH"/>
</dbReference>
<dbReference type="EMBL" id="SPQB01000010">
    <property type="protein sequence ID" value="TFU33321.1"/>
    <property type="molecule type" value="Genomic_DNA"/>
</dbReference>
<evidence type="ECO:0000313" key="3">
    <source>
        <dbReference type="EMBL" id="TFU33321.1"/>
    </source>
</evidence>
<evidence type="ECO:0000256" key="1">
    <source>
        <dbReference type="SAM" id="MobiDB-lite"/>
    </source>
</evidence>
<dbReference type="AlphaFoldDB" id="A0A4Y9FWR6"/>
<dbReference type="PRINTS" id="PR00598">
    <property type="entry name" value="HTHMARR"/>
</dbReference>
<dbReference type="InterPro" id="IPR036388">
    <property type="entry name" value="WH-like_DNA-bd_sf"/>
</dbReference>
<feature type="compositionally biased region" description="Basic residues" evidence="1">
    <location>
        <begin position="51"/>
        <end position="62"/>
    </location>
</feature>
<name>A0A4Y9FWR6_9MICO</name>
<dbReference type="SMART" id="SM00347">
    <property type="entry name" value="HTH_MARR"/>
    <property type="match status" value="1"/>
</dbReference>
<dbReference type="SUPFAM" id="SSF46785">
    <property type="entry name" value="Winged helix' DNA-binding domain"/>
    <property type="match status" value="1"/>
</dbReference>
<organism evidence="3 4">
    <name type="scientific">Microbacterium paludicola</name>
    <dbReference type="NCBI Taxonomy" id="300019"/>
    <lineage>
        <taxon>Bacteria</taxon>
        <taxon>Bacillati</taxon>
        <taxon>Actinomycetota</taxon>
        <taxon>Actinomycetes</taxon>
        <taxon>Micrococcales</taxon>
        <taxon>Microbacteriaceae</taxon>
        <taxon>Microbacterium</taxon>
    </lineage>
</organism>
<dbReference type="InterPro" id="IPR052526">
    <property type="entry name" value="HTH-type_Bedaq_tolerance"/>
</dbReference>
<dbReference type="PANTHER" id="PTHR39515">
    <property type="entry name" value="CONSERVED PROTEIN"/>
    <property type="match status" value="1"/>
</dbReference>
<feature type="compositionally biased region" description="Low complexity" evidence="1">
    <location>
        <begin position="38"/>
        <end position="47"/>
    </location>
</feature>
<dbReference type="InterPro" id="IPR000835">
    <property type="entry name" value="HTH_MarR-typ"/>
</dbReference>
<dbReference type="InterPro" id="IPR036390">
    <property type="entry name" value="WH_DNA-bd_sf"/>
</dbReference>